<organism evidence="2 3">
    <name type="scientific">Candidatus Roizmanbacteria bacterium CG_4_10_14_0_8_um_filter_33_9</name>
    <dbReference type="NCBI Taxonomy" id="1974826"/>
    <lineage>
        <taxon>Bacteria</taxon>
        <taxon>Candidatus Roizmaniibacteriota</taxon>
    </lineage>
</organism>
<keyword evidence="1" id="KW-0812">Transmembrane</keyword>
<feature type="transmembrane region" description="Helical" evidence="1">
    <location>
        <begin position="6"/>
        <end position="26"/>
    </location>
</feature>
<proteinExistence type="predicted"/>
<name>A0A2M7QJL5_9BACT</name>
<accession>A0A2M7QJL5</accession>
<dbReference type="EMBL" id="PFLI01000075">
    <property type="protein sequence ID" value="PIY72175.1"/>
    <property type="molecule type" value="Genomic_DNA"/>
</dbReference>
<evidence type="ECO:0000313" key="3">
    <source>
        <dbReference type="Proteomes" id="UP000229401"/>
    </source>
</evidence>
<gene>
    <name evidence="2" type="ORF">COY87_02320</name>
</gene>
<evidence type="ECO:0000313" key="2">
    <source>
        <dbReference type="EMBL" id="PIY72175.1"/>
    </source>
</evidence>
<dbReference type="AlphaFoldDB" id="A0A2M7QJL5"/>
<sequence>MNKKELLIISISIFLTIVAWVVIDLYHIQQRINMTVNIKPMEIPNYRMDKKLIDLLREREE</sequence>
<keyword evidence="1" id="KW-0472">Membrane</keyword>
<comment type="caution">
    <text evidence="2">The sequence shown here is derived from an EMBL/GenBank/DDBJ whole genome shotgun (WGS) entry which is preliminary data.</text>
</comment>
<protein>
    <submittedName>
        <fullName evidence="2">Uncharacterized protein</fullName>
    </submittedName>
</protein>
<reference evidence="3" key="1">
    <citation type="submission" date="2017-09" db="EMBL/GenBank/DDBJ databases">
        <title>Depth-based differentiation of microbial function through sediment-hosted aquifers and enrichment of novel symbionts in the deep terrestrial subsurface.</title>
        <authorList>
            <person name="Probst A.J."/>
            <person name="Ladd B."/>
            <person name="Jarett J.K."/>
            <person name="Geller-Mcgrath D.E."/>
            <person name="Sieber C.M.K."/>
            <person name="Emerson J.B."/>
            <person name="Anantharaman K."/>
            <person name="Thomas B.C."/>
            <person name="Malmstrom R."/>
            <person name="Stieglmeier M."/>
            <person name="Klingl A."/>
            <person name="Woyke T."/>
            <person name="Ryan C.M."/>
            <person name="Banfield J.F."/>
        </authorList>
    </citation>
    <scope>NUCLEOTIDE SEQUENCE [LARGE SCALE GENOMIC DNA]</scope>
</reference>
<dbReference type="Proteomes" id="UP000229401">
    <property type="component" value="Unassembled WGS sequence"/>
</dbReference>
<keyword evidence="1" id="KW-1133">Transmembrane helix</keyword>
<evidence type="ECO:0000256" key="1">
    <source>
        <dbReference type="SAM" id="Phobius"/>
    </source>
</evidence>